<sequence length="201" mass="20016">MDAESLFCARRRRGGPWQGLWLSLLLLPGCAGGDEEATALLQHALASTQASLALSGAAAPAPPAMAPHPAGTQAPAAIRPGAAPSLAAATPLVHAPGAARLRGSAPPAAAAALMGLSADQLRRMLGDPSIRRPEGDAEVWLYEAPTCRLDVILYGEGTALTVGHAAARALGGGEGVTEGACLSAIAGASAPALWTTQGPRA</sequence>
<organism evidence="1 2">
    <name type="scientific">Neoroseomonas terrae</name>
    <dbReference type="NCBI Taxonomy" id="424799"/>
    <lineage>
        <taxon>Bacteria</taxon>
        <taxon>Pseudomonadati</taxon>
        <taxon>Pseudomonadota</taxon>
        <taxon>Alphaproteobacteria</taxon>
        <taxon>Acetobacterales</taxon>
        <taxon>Acetobacteraceae</taxon>
        <taxon>Neoroseomonas</taxon>
    </lineage>
</organism>
<accession>A0ABS5ENB7</accession>
<evidence type="ECO:0000313" key="1">
    <source>
        <dbReference type="EMBL" id="MBR0652516.1"/>
    </source>
</evidence>
<dbReference type="EMBL" id="JAAEDI010000029">
    <property type="protein sequence ID" value="MBR0652516.1"/>
    <property type="molecule type" value="Genomic_DNA"/>
</dbReference>
<dbReference type="RefSeq" id="WP_211871229.1">
    <property type="nucleotide sequence ID" value="NZ_JAAEDI010000029.1"/>
</dbReference>
<evidence type="ECO:0000313" key="2">
    <source>
        <dbReference type="Proteomes" id="UP000698752"/>
    </source>
</evidence>
<proteinExistence type="predicted"/>
<dbReference type="Proteomes" id="UP000698752">
    <property type="component" value="Unassembled WGS sequence"/>
</dbReference>
<keyword evidence="2" id="KW-1185">Reference proteome</keyword>
<comment type="caution">
    <text evidence="1">The sequence shown here is derived from an EMBL/GenBank/DDBJ whole genome shotgun (WGS) entry which is preliminary data.</text>
</comment>
<evidence type="ECO:0008006" key="3">
    <source>
        <dbReference type="Google" id="ProtNLM"/>
    </source>
</evidence>
<gene>
    <name evidence="1" type="ORF">GXW78_22865</name>
</gene>
<protein>
    <recommendedName>
        <fullName evidence="3">Outer membrane protein assembly factor BamE</fullName>
    </recommendedName>
</protein>
<reference evidence="2" key="1">
    <citation type="journal article" date="2021" name="Syst. Appl. Microbiol.">
        <title>Roseomonas hellenica sp. nov., isolated from roots of wild-growing Alkanna tinctoria.</title>
        <authorList>
            <person name="Rat A."/>
            <person name="Naranjo H.D."/>
            <person name="Lebbe L."/>
            <person name="Cnockaert M."/>
            <person name="Krigas N."/>
            <person name="Grigoriadou K."/>
            <person name="Maloupa E."/>
            <person name="Willems A."/>
        </authorList>
    </citation>
    <scope>NUCLEOTIDE SEQUENCE [LARGE SCALE GENOMIC DNA]</scope>
    <source>
        <strain evidence="2">LMG 31159</strain>
    </source>
</reference>
<name>A0ABS5ENB7_9PROT</name>